<dbReference type="GO" id="GO:0006071">
    <property type="term" value="P:glycerol metabolic process"/>
    <property type="evidence" value="ECO:0007669"/>
    <property type="project" value="UniProtKB-KW"/>
</dbReference>
<dbReference type="InterPro" id="IPR030395">
    <property type="entry name" value="GP_PDE_dom"/>
</dbReference>
<keyword evidence="8" id="KW-1185">Reference proteome</keyword>
<evidence type="ECO:0000256" key="5">
    <source>
        <dbReference type="ARBA" id="ARBA00047512"/>
    </source>
</evidence>
<keyword evidence="4" id="KW-0378">Hydrolase</keyword>
<keyword evidence="3" id="KW-0319">Glycerol metabolism</keyword>
<comment type="catalytic activity">
    <reaction evidence="5">
        <text>a sn-glycero-3-phosphodiester + H2O = an alcohol + sn-glycerol 3-phosphate + H(+)</text>
        <dbReference type="Rhea" id="RHEA:12969"/>
        <dbReference type="ChEBI" id="CHEBI:15377"/>
        <dbReference type="ChEBI" id="CHEBI:15378"/>
        <dbReference type="ChEBI" id="CHEBI:30879"/>
        <dbReference type="ChEBI" id="CHEBI:57597"/>
        <dbReference type="ChEBI" id="CHEBI:83408"/>
        <dbReference type="EC" id="3.1.4.46"/>
    </reaction>
</comment>
<comment type="similarity">
    <text evidence="1">Belongs to the glycerophosphoryl diester phosphodiesterase family.</text>
</comment>
<dbReference type="SUPFAM" id="SSF51695">
    <property type="entry name" value="PLC-like phosphodiesterases"/>
    <property type="match status" value="1"/>
</dbReference>
<evidence type="ECO:0000256" key="2">
    <source>
        <dbReference type="ARBA" id="ARBA00012247"/>
    </source>
</evidence>
<reference evidence="7" key="1">
    <citation type="submission" date="2015-04" db="UniProtKB">
        <authorList>
            <consortium name="EnsemblPlants"/>
        </authorList>
    </citation>
    <scope>IDENTIFICATION</scope>
</reference>
<organism evidence="7">
    <name type="scientific">Oryza glumipatula</name>
    <dbReference type="NCBI Taxonomy" id="40148"/>
    <lineage>
        <taxon>Eukaryota</taxon>
        <taxon>Viridiplantae</taxon>
        <taxon>Streptophyta</taxon>
        <taxon>Embryophyta</taxon>
        <taxon>Tracheophyta</taxon>
        <taxon>Spermatophyta</taxon>
        <taxon>Magnoliopsida</taxon>
        <taxon>Liliopsida</taxon>
        <taxon>Poales</taxon>
        <taxon>Poaceae</taxon>
        <taxon>BOP clade</taxon>
        <taxon>Oryzoideae</taxon>
        <taxon>Oryzeae</taxon>
        <taxon>Oryzinae</taxon>
        <taxon>Oryza</taxon>
    </lineage>
</organism>
<evidence type="ECO:0000256" key="3">
    <source>
        <dbReference type="ARBA" id="ARBA00022798"/>
    </source>
</evidence>
<dbReference type="PROSITE" id="PS51704">
    <property type="entry name" value="GP_PDE"/>
    <property type="match status" value="1"/>
</dbReference>
<dbReference type="Proteomes" id="UP000026961">
    <property type="component" value="Chromosome 4"/>
</dbReference>
<evidence type="ECO:0000259" key="6">
    <source>
        <dbReference type="PROSITE" id="PS51704"/>
    </source>
</evidence>
<dbReference type="AlphaFoldDB" id="A0A0D9ZK41"/>
<accession>A0A0D9ZK41</accession>
<dbReference type="EnsemblPlants" id="OGLUM04G10540.1">
    <property type="protein sequence ID" value="OGLUM04G10540.1"/>
    <property type="gene ID" value="OGLUM04G10540"/>
</dbReference>
<dbReference type="GO" id="GO:0008889">
    <property type="term" value="F:glycerophosphodiester phosphodiesterase activity"/>
    <property type="evidence" value="ECO:0007669"/>
    <property type="project" value="UniProtKB-EC"/>
</dbReference>
<evidence type="ECO:0000256" key="1">
    <source>
        <dbReference type="ARBA" id="ARBA00007277"/>
    </source>
</evidence>
<dbReference type="Gene3D" id="3.20.20.190">
    <property type="entry name" value="Phosphatidylinositol (PI) phosphodiesterase"/>
    <property type="match status" value="1"/>
</dbReference>
<proteinExistence type="inferred from homology"/>
<sequence>MAQPKAASAAAQLSLAASACIAGAEAAAMVGREGAPAMVAAAAMVVIGHRGKGMNALGSADPRLREVKENSLRSFHAAARVAGVSYVEFDVQVTKDGYPVIFHDDFIFTEQDGEICGRRVTDLRLDEFLSYGPQKDQSKAGKPLFRKLNDGRVLRWDVQSDDALCTLQEALDGVDRRVGFNVELKFDDDVVYREMELTGILQAILKAYGKTVVFEHAKERPIFFSSFQPDAARIMRKLQDRYPVYFLTKGGTQVFADERRNSLEAAVKLCVAGGLRGIVSEARAVLRQPSAIGRIKEAGLSLLTYGQLNNVPKAVCLQQLMGVDGVIVDLVAEIAAAVSEFAAAAAAVPVPERDSSSSYMDGGGDVGLLETTSPAARTTASFSRREDVSFLLRLIPELVQ</sequence>
<dbReference type="Pfam" id="PF03009">
    <property type="entry name" value="GDPD"/>
    <property type="match status" value="1"/>
</dbReference>
<dbReference type="PANTHER" id="PTHR22958">
    <property type="entry name" value="GLYCEROPHOSPHORYL DIESTER PHOSPHODIESTERASE"/>
    <property type="match status" value="1"/>
</dbReference>
<evidence type="ECO:0000313" key="7">
    <source>
        <dbReference type="EnsemblPlants" id="OGLUM04G10540.1"/>
    </source>
</evidence>
<dbReference type="FunFam" id="3.20.20.190:FF:000034">
    <property type="entry name" value="Glycerophosphodiester phosphodiesterase GDPD2"/>
    <property type="match status" value="1"/>
</dbReference>
<dbReference type="InterPro" id="IPR051578">
    <property type="entry name" value="GDPD"/>
</dbReference>
<name>A0A0D9ZK41_9ORYZ</name>
<evidence type="ECO:0000256" key="4">
    <source>
        <dbReference type="ARBA" id="ARBA00022801"/>
    </source>
</evidence>
<dbReference type="PANTHER" id="PTHR22958:SF27">
    <property type="entry name" value="GLYCEROPHOSPHODIESTER PHOSPHODIESTERASE"/>
    <property type="match status" value="1"/>
</dbReference>
<dbReference type="GO" id="GO:0046475">
    <property type="term" value="P:glycerophospholipid catabolic process"/>
    <property type="evidence" value="ECO:0007669"/>
    <property type="project" value="TreeGrafter"/>
</dbReference>
<dbReference type="HOGENOM" id="CLU_013007_0_0_1"/>
<dbReference type="PROSITE" id="PS51257">
    <property type="entry name" value="PROKAR_LIPOPROTEIN"/>
    <property type="match status" value="1"/>
</dbReference>
<dbReference type="eggNOG" id="KOG2421">
    <property type="taxonomic scope" value="Eukaryota"/>
</dbReference>
<dbReference type="STRING" id="40148.A0A0D9ZK41"/>
<reference evidence="7" key="2">
    <citation type="submission" date="2018-05" db="EMBL/GenBank/DDBJ databases">
        <title>OgluRS3 (Oryza glumaepatula Reference Sequence Version 3).</title>
        <authorList>
            <person name="Zhang J."/>
            <person name="Kudrna D."/>
            <person name="Lee S."/>
            <person name="Talag J."/>
            <person name="Welchert J."/>
            <person name="Wing R.A."/>
        </authorList>
    </citation>
    <scope>NUCLEOTIDE SEQUENCE [LARGE SCALE GENOMIC DNA]</scope>
</reference>
<dbReference type="InterPro" id="IPR017946">
    <property type="entry name" value="PLC-like_Pdiesterase_TIM-brl"/>
</dbReference>
<protein>
    <recommendedName>
        <fullName evidence="2">glycerophosphodiester phosphodiesterase</fullName>
        <ecNumber evidence="2">3.1.4.46</ecNumber>
    </recommendedName>
</protein>
<dbReference type="Gramene" id="OGLUM04G10540.1">
    <property type="protein sequence ID" value="OGLUM04G10540.1"/>
    <property type="gene ID" value="OGLUM04G10540"/>
</dbReference>
<dbReference type="EC" id="3.1.4.46" evidence="2"/>
<evidence type="ECO:0000313" key="8">
    <source>
        <dbReference type="Proteomes" id="UP000026961"/>
    </source>
</evidence>
<feature type="domain" description="GP-PDE" evidence="6">
    <location>
        <begin position="44"/>
        <end position="338"/>
    </location>
</feature>